<evidence type="ECO:0000256" key="2">
    <source>
        <dbReference type="SAM" id="MobiDB-lite"/>
    </source>
</evidence>
<dbReference type="SMR" id="A0A015JVB8"/>
<dbReference type="AlphaFoldDB" id="A0A015JVB8"/>
<dbReference type="PANTHER" id="PTHR33096:SF1">
    <property type="entry name" value="CXC1-LIKE CYSTEINE CLUSTER ASSOCIATED WITH KDZ TRANSPOSASES DOMAIN-CONTAINING PROTEIN"/>
    <property type="match status" value="1"/>
</dbReference>
<evidence type="ECO:0000256" key="1">
    <source>
        <dbReference type="SAM" id="Coils"/>
    </source>
</evidence>
<evidence type="ECO:0008006" key="5">
    <source>
        <dbReference type="Google" id="ProtNLM"/>
    </source>
</evidence>
<organism evidence="3 4">
    <name type="scientific">Rhizophagus irregularis (strain DAOM 197198w)</name>
    <name type="common">Glomus intraradices</name>
    <dbReference type="NCBI Taxonomy" id="1432141"/>
    <lineage>
        <taxon>Eukaryota</taxon>
        <taxon>Fungi</taxon>
        <taxon>Fungi incertae sedis</taxon>
        <taxon>Mucoromycota</taxon>
        <taxon>Glomeromycotina</taxon>
        <taxon>Glomeromycetes</taxon>
        <taxon>Glomerales</taxon>
        <taxon>Glomeraceae</taxon>
        <taxon>Rhizophagus</taxon>
    </lineage>
</organism>
<feature type="compositionally biased region" description="Basic and acidic residues" evidence="2">
    <location>
        <begin position="1"/>
        <end position="28"/>
    </location>
</feature>
<name>A0A015JVB8_RHIIW</name>
<dbReference type="HOGENOM" id="CLU_353411_0_0_1"/>
<reference evidence="3 4" key="1">
    <citation type="submission" date="2014-02" db="EMBL/GenBank/DDBJ databases">
        <title>Single nucleus genome sequencing reveals high similarity among nuclei of an endomycorrhizal fungus.</title>
        <authorList>
            <person name="Lin K."/>
            <person name="Geurts R."/>
            <person name="Zhang Z."/>
            <person name="Limpens E."/>
            <person name="Saunders D.G."/>
            <person name="Mu D."/>
            <person name="Pang E."/>
            <person name="Cao H."/>
            <person name="Cha H."/>
            <person name="Lin T."/>
            <person name="Zhou Q."/>
            <person name="Shang Y."/>
            <person name="Li Y."/>
            <person name="Ivanov S."/>
            <person name="Sharma T."/>
            <person name="Velzen R.V."/>
            <person name="Ruijter N.D."/>
            <person name="Aanen D.K."/>
            <person name="Win J."/>
            <person name="Kamoun S."/>
            <person name="Bisseling T."/>
            <person name="Huang S."/>
        </authorList>
    </citation>
    <scope>NUCLEOTIDE SEQUENCE [LARGE SCALE GENOMIC DNA]</scope>
    <source>
        <strain evidence="4">DAOM197198w</strain>
    </source>
</reference>
<keyword evidence="4" id="KW-1185">Reference proteome</keyword>
<feature type="region of interest" description="Disordered" evidence="2">
    <location>
        <begin position="1"/>
        <end position="40"/>
    </location>
</feature>
<accession>A0A015JVB8</accession>
<dbReference type="Pfam" id="PF18758">
    <property type="entry name" value="KDZ"/>
    <property type="match status" value="1"/>
</dbReference>
<dbReference type="EMBL" id="JEMT01026543">
    <property type="protein sequence ID" value="EXX59044.1"/>
    <property type="molecule type" value="Genomic_DNA"/>
</dbReference>
<dbReference type="OrthoDB" id="2505730at2759"/>
<protein>
    <recommendedName>
        <fullName evidence="5">CxC2-like cysteine cluster KDZ transposase-associated domain-containing protein</fullName>
    </recommendedName>
</protein>
<gene>
    <name evidence="3" type="ORF">RirG_192330</name>
</gene>
<dbReference type="OMA" id="NDITSCE"/>
<sequence>MQQSESSKKNSKSDDSKLKTKISNEKLGPKHYRPYSVSFNNKDGGKTVINKYARGSKKFKFSNQAKGLSNNKNEEQSNGELENIGFDFRSLDNYGLNNPKTANYQQKQDRLAANWKALLDNIYNLMLDNETVPNNPSCFNCDNTAILRCLDCGPKIFYCNNCFNHFHNKINLFHCSIYLDNNQFNSNEIKLPQLCAGKCEHPMNRILAICLKGWFYIQIPICEGIIESLIKNKLFPASFCNPTLAFSFDVFDMYYQLLFEAQVSHLAFCKVLEAFQYRQNINRNIYTLFISAFHKYLGFKSKLQADLRKSYESESNNFECPACPQPNEHNSTTIISFDGNFQLRRLKSSGNSYENRLVNDRFIISEEFFSDWVSNNQSFYNNKLQKDKKNDITSCESNFKAADQLRSFNKSKFLDDTGIFGSTCRHGVPLKFLNLKNMGERYILAECLIDNFQHKFPNSDQKFIFLYDIACSFHAHISKSNNPLHLYQDRFKWAVSIFHAYAHTPSCQKIYHPRTIESIGLTDGESLERLWSYLGKFVNITKYMKSNHRLDILGMALEHIYQKLIKKLTNNLLKRFRNAQMVEKDSLGKLATFEQQYQITLQLIEEIIQKQKEHEYTIKNNLKSEDAYFEVLMELNTIINNISKTNDNKKLETLEKKRLNALKKIESLESKLNILESHRWNPMDSKYSNYLINYCISQLNMIINKLRNERNEYFFKTAYLYDKNHKGTKISTKIKISSANSISKINQLISRYNDIRNILPLQQQASYPLALINEVLNNQSTFWISLDVNINVDIQIPQIVIYNAIQKFHNLHRSKEEQNILKTEITRLVDFWAKQNEKIENVIAELEKKNAIYYYLKIELQKTNTNLKKSQYMYNKIFEDSNLTNQIIENEDIEEFENNIEGEFDFEDIEEEYFENDNKEDIEKDVEEDFVEESDSDENIEEGFNEYYFINN</sequence>
<comment type="caution">
    <text evidence="3">The sequence shown here is derived from an EMBL/GenBank/DDBJ whole genome shotgun (WGS) entry which is preliminary data.</text>
</comment>
<evidence type="ECO:0000313" key="4">
    <source>
        <dbReference type="Proteomes" id="UP000022910"/>
    </source>
</evidence>
<evidence type="ECO:0000313" key="3">
    <source>
        <dbReference type="EMBL" id="EXX59044.1"/>
    </source>
</evidence>
<feature type="coiled-coil region" evidence="1">
    <location>
        <begin position="651"/>
        <end position="678"/>
    </location>
</feature>
<dbReference type="InterPro" id="IPR040521">
    <property type="entry name" value="KDZ"/>
</dbReference>
<dbReference type="Proteomes" id="UP000022910">
    <property type="component" value="Unassembled WGS sequence"/>
</dbReference>
<keyword evidence="1" id="KW-0175">Coiled coil</keyword>
<proteinExistence type="predicted"/>
<dbReference type="PANTHER" id="PTHR33096">
    <property type="entry name" value="CXC2 DOMAIN-CONTAINING PROTEIN"/>
    <property type="match status" value="1"/>
</dbReference>
<dbReference type="CDD" id="cd19757">
    <property type="entry name" value="Bbox1"/>
    <property type="match status" value="1"/>
</dbReference>